<evidence type="ECO:0000313" key="3">
    <source>
        <dbReference type="RefSeq" id="XP_024608612.1"/>
    </source>
</evidence>
<reference evidence="3" key="1">
    <citation type="submission" date="2025-08" db="UniProtKB">
        <authorList>
            <consortium name="RefSeq"/>
        </authorList>
    </citation>
    <scope>IDENTIFICATION</scope>
    <source>
        <tissue evidence="3">Meat</tissue>
    </source>
</reference>
<dbReference type="Proteomes" id="UP000252040">
    <property type="component" value="Unplaced"/>
</dbReference>
<proteinExistence type="predicted"/>
<evidence type="ECO:0000313" key="2">
    <source>
        <dbReference type="Proteomes" id="UP000252040"/>
    </source>
</evidence>
<feature type="region of interest" description="Disordered" evidence="1">
    <location>
        <begin position="76"/>
        <end position="118"/>
    </location>
</feature>
<dbReference type="AlphaFoldDB" id="A0A341C3X5"/>
<accession>A0A341C3X5</accession>
<protein>
    <submittedName>
        <fullName evidence="3">Annexin A7-like</fullName>
    </submittedName>
</protein>
<feature type="compositionally biased region" description="Basic and acidic residues" evidence="1">
    <location>
        <begin position="17"/>
        <end position="29"/>
    </location>
</feature>
<feature type="region of interest" description="Disordered" evidence="1">
    <location>
        <begin position="152"/>
        <end position="187"/>
    </location>
</feature>
<dbReference type="InParanoid" id="A0A341C3X5"/>
<gene>
    <name evidence="3" type="primary">LOC112404735</name>
</gene>
<organism evidence="2 3">
    <name type="scientific">Neophocaena asiaeorientalis asiaeorientalis</name>
    <name type="common">Yangtze finless porpoise</name>
    <name type="synonym">Neophocaena phocaenoides subsp. asiaeorientalis</name>
    <dbReference type="NCBI Taxonomy" id="1706337"/>
    <lineage>
        <taxon>Eukaryota</taxon>
        <taxon>Metazoa</taxon>
        <taxon>Chordata</taxon>
        <taxon>Craniata</taxon>
        <taxon>Vertebrata</taxon>
        <taxon>Euteleostomi</taxon>
        <taxon>Mammalia</taxon>
        <taxon>Eutheria</taxon>
        <taxon>Laurasiatheria</taxon>
        <taxon>Artiodactyla</taxon>
        <taxon>Whippomorpha</taxon>
        <taxon>Cetacea</taxon>
        <taxon>Odontoceti</taxon>
        <taxon>Phocoenidae</taxon>
        <taxon>Neophocaena</taxon>
    </lineage>
</organism>
<feature type="compositionally biased region" description="Pro residues" evidence="1">
    <location>
        <begin position="1"/>
        <end position="10"/>
    </location>
</feature>
<dbReference type="KEGG" id="nasi:112404735"/>
<sequence length="251" mass="26358">MPLEVPPPVPAGQRTPPQEKRGFQREGKGDRRRSPRAFALLPARVQSRSLIRNPDLGSGLLGRKLVVPGREENRFRIRLLPEPDGTGPSRPHPPARLGEGEPAERPDSLKHPGSGVGGRPLAWGYASPPGSFRTTWHTFYVGRYWHAAGHPGSGVGSEEAEAGFPPGRVSWNEAGGEGSRSLSGAGGAGGCAPFLPSLGQNLRASREGRGPGARAQGMRAPRAWAGLAPAGFCSSPFQSAPSPEPSLGAQN</sequence>
<feature type="compositionally biased region" description="Basic and acidic residues" evidence="1">
    <location>
        <begin position="98"/>
        <end position="110"/>
    </location>
</feature>
<feature type="region of interest" description="Disordered" evidence="1">
    <location>
        <begin position="201"/>
        <end position="221"/>
    </location>
</feature>
<feature type="region of interest" description="Disordered" evidence="1">
    <location>
        <begin position="1"/>
        <end position="41"/>
    </location>
</feature>
<dbReference type="RefSeq" id="XP_024608612.1">
    <property type="nucleotide sequence ID" value="XM_024752844.1"/>
</dbReference>
<name>A0A341C3X5_NEOAA</name>
<dbReference type="GeneID" id="112404735"/>
<evidence type="ECO:0000256" key="1">
    <source>
        <dbReference type="SAM" id="MobiDB-lite"/>
    </source>
</evidence>
<keyword evidence="2" id="KW-1185">Reference proteome</keyword>